<evidence type="ECO:0000313" key="2">
    <source>
        <dbReference type="Proteomes" id="UP000264217"/>
    </source>
</evidence>
<protein>
    <submittedName>
        <fullName evidence="1">Uncharacterized protein</fullName>
    </submittedName>
</protein>
<name>A0A372NYJ2_9SPHI</name>
<comment type="caution">
    <text evidence="1">The sequence shown here is derived from an EMBL/GenBank/DDBJ whole genome shotgun (WGS) entry which is preliminary data.</text>
</comment>
<proteinExistence type="predicted"/>
<evidence type="ECO:0000313" key="1">
    <source>
        <dbReference type="EMBL" id="RFZ95180.1"/>
    </source>
</evidence>
<gene>
    <name evidence="1" type="ORF">D0C36_06535</name>
</gene>
<accession>A0A372NYJ2</accession>
<sequence>MNNSKAYKIVAKFNRDTKEGKIVWSITREKPSSLSGSENLIDDVFVTQVLEKKLRLYRFQYKSYYDEDIYEWVDKYRLEFVGIWGNSEWTFPYEMPIFDLYESVRYKVSNIDKFMEDFLGDDEGEESSNLNLF</sequence>
<keyword evidence="2" id="KW-1185">Reference proteome</keyword>
<dbReference type="RefSeq" id="WP_117390742.1">
    <property type="nucleotide sequence ID" value="NZ_QWDC01000001.1"/>
</dbReference>
<dbReference type="AlphaFoldDB" id="A0A372NYJ2"/>
<dbReference type="OrthoDB" id="1453327at2"/>
<dbReference type="Proteomes" id="UP000264217">
    <property type="component" value="Unassembled WGS sequence"/>
</dbReference>
<reference evidence="1 2" key="1">
    <citation type="submission" date="2018-08" db="EMBL/GenBank/DDBJ databases">
        <title>Mucilaginibacter sp. MYSH2.</title>
        <authorList>
            <person name="Seo T."/>
        </authorList>
    </citation>
    <scope>NUCLEOTIDE SEQUENCE [LARGE SCALE GENOMIC DNA]</scope>
    <source>
        <strain evidence="1 2">MYSH2</strain>
    </source>
</reference>
<dbReference type="EMBL" id="QWDC01000001">
    <property type="protein sequence ID" value="RFZ95180.1"/>
    <property type="molecule type" value="Genomic_DNA"/>
</dbReference>
<organism evidence="1 2">
    <name type="scientific">Mucilaginibacter conchicola</name>
    <dbReference type="NCBI Taxonomy" id="2303333"/>
    <lineage>
        <taxon>Bacteria</taxon>
        <taxon>Pseudomonadati</taxon>
        <taxon>Bacteroidota</taxon>
        <taxon>Sphingobacteriia</taxon>
        <taxon>Sphingobacteriales</taxon>
        <taxon>Sphingobacteriaceae</taxon>
        <taxon>Mucilaginibacter</taxon>
    </lineage>
</organism>